<keyword evidence="2" id="KW-1133">Transmembrane helix</keyword>
<dbReference type="PANTHER" id="PTHR37049:SF4">
    <property type="entry name" value="RHODANESE DOMAIN-CONTAINING PROTEIN"/>
    <property type="match status" value="1"/>
</dbReference>
<keyword evidence="2" id="KW-0812">Transmembrane</keyword>
<dbReference type="PANTHER" id="PTHR37049">
    <property type="entry name" value="PEPTIDASE S41 FAMILY PROTEIN"/>
    <property type="match status" value="1"/>
</dbReference>
<dbReference type="GO" id="GO:0008236">
    <property type="term" value="F:serine-type peptidase activity"/>
    <property type="evidence" value="ECO:0007669"/>
    <property type="project" value="InterPro"/>
</dbReference>
<sequence length="804" mass="88210">MMYPKRLVVAASLAALQLSGAHAQNQDEVNPCRAIMDEQKQNLRSANATYPTDMKYLVTFNAKKAYECITSVPLVAEEASTMIDVFKNYFSLQSSLAYLKDPPKSYQRLPVDVMGRFDEIKTKLESGEYKNQYEFDLAVQSIIRDVNDYHFYVYSGVLGLFHWTLPDSLTAISSDGQSLPQLFAWSDITNNVQNASAVVELDGKPAFAYLRGYLERTYFLGFNDPNADWNSLMENPAADFSTTGRGKQSLHYSAFQTTQIYNGVSLGGRFANGSEFEWKYKAGSTRDLTRYRYYNGSAIYGTEVKNQNSTYSSNFASRANLEKEYELHVDSRELEAAANWDRAVLASRSAVSSVPYFGYPSDPDLVQSDFGEGGMISGYFLRDDKIGVLSVPSFQTSSDASPATFSSAVRKFIREAQSAGMEKIVIDVMGNRGGSLLLAYDMFRLFFPSALPNTLFRARASSDLKTLGNIVTNVINNSRSFDSFDAGDITVLGAAGELNTEVLLKADNSSWDSYDEYFGPLQSHGDNFTKNAQYNLDSRSIARSLGFYVAGYGNNVPTYNETWKAENVVLLSDGLCGSTCAVLHALMKNDAGVKSVVVGGVPGYGPMQVAGGTRGHNVRTLDALSDVKTTVQYMISLAKNPRQVLSILGVTAEDVNNLPMTFAETPWRVGGGGINALDTVIRAKDDVPRQFVYEGANCRLFWTGERVRDISKLWRAAVTYASGNSTICVPGSVDGPGSKANATVTDDVGVSYQKTWDKVNSTDVPKTTNTGSDKQQGNDDSAASTYGVGMTGLMTIMFVWALWL</sequence>
<dbReference type="AlphaFoldDB" id="A0AA35M7R7"/>
<dbReference type="EMBL" id="CABFNP030001191">
    <property type="protein sequence ID" value="CAI6091624.1"/>
    <property type="molecule type" value="Genomic_DNA"/>
</dbReference>
<feature type="signal peptide" evidence="3">
    <location>
        <begin position="1"/>
        <end position="23"/>
    </location>
</feature>
<evidence type="ECO:0000259" key="4">
    <source>
        <dbReference type="Pfam" id="PF03572"/>
    </source>
</evidence>
<dbReference type="Pfam" id="PF03572">
    <property type="entry name" value="Peptidase_S41"/>
    <property type="match status" value="1"/>
</dbReference>
<feature type="domain" description="CPAF-like PDZ" evidence="5">
    <location>
        <begin position="163"/>
        <end position="287"/>
    </location>
</feature>
<evidence type="ECO:0000256" key="3">
    <source>
        <dbReference type="SAM" id="SignalP"/>
    </source>
</evidence>
<dbReference type="InterPro" id="IPR029045">
    <property type="entry name" value="ClpP/crotonase-like_dom_sf"/>
</dbReference>
<evidence type="ECO:0000259" key="5">
    <source>
        <dbReference type="Pfam" id="PF23658"/>
    </source>
</evidence>
<dbReference type="InterPro" id="IPR056186">
    <property type="entry name" value="PDZ_CPAF-rel"/>
</dbReference>
<feature type="domain" description="Tail specific protease" evidence="4">
    <location>
        <begin position="385"/>
        <end position="459"/>
    </location>
</feature>
<feature type="region of interest" description="Disordered" evidence="1">
    <location>
        <begin position="760"/>
        <end position="781"/>
    </location>
</feature>
<comment type="caution">
    <text evidence="6">The sequence shown here is derived from an EMBL/GenBank/DDBJ whole genome shotgun (WGS) entry which is preliminary data.</text>
</comment>
<name>A0AA35M7R7_9HYPO</name>
<dbReference type="Gene3D" id="3.90.226.10">
    <property type="entry name" value="2-enoyl-CoA Hydratase, Chain A, domain 1"/>
    <property type="match status" value="1"/>
</dbReference>
<dbReference type="Pfam" id="PF23658">
    <property type="entry name" value="PDZ_CPAF_rel"/>
    <property type="match status" value="1"/>
</dbReference>
<reference evidence="6" key="1">
    <citation type="submission" date="2023-01" db="EMBL/GenBank/DDBJ databases">
        <authorList>
            <person name="Piombo E."/>
        </authorList>
    </citation>
    <scope>NUCLEOTIDE SEQUENCE</scope>
</reference>
<dbReference type="InterPro" id="IPR005151">
    <property type="entry name" value="Tail-specific_protease"/>
</dbReference>
<evidence type="ECO:0000256" key="2">
    <source>
        <dbReference type="SAM" id="Phobius"/>
    </source>
</evidence>
<accession>A0AA35M7R7</accession>
<evidence type="ECO:0008006" key="8">
    <source>
        <dbReference type="Google" id="ProtNLM"/>
    </source>
</evidence>
<feature type="chain" id="PRO_5041209180" description="Tail specific protease domain-containing protein" evidence="3">
    <location>
        <begin position="24"/>
        <end position="804"/>
    </location>
</feature>
<keyword evidence="3" id="KW-0732">Signal</keyword>
<organism evidence="6 7">
    <name type="scientific">Clonostachys chloroleuca</name>
    <dbReference type="NCBI Taxonomy" id="1926264"/>
    <lineage>
        <taxon>Eukaryota</taxon>
        <taxon>Fungi</taxon>
        <taxon>Dikarya</taxon>
        <taxon>Ascomycota</taxon>
        <taxon>Pezizomycotina</taxon>
        <taxon>Sordariomycetes</taxon>
        <taxon>Hypocreomycetidae</taxon>
        <taxon>Hypocreales</taxon>
        <taxon>Bionectriaceae</taxon>
        <taxon>Clonostachys</taxon>
    </lineage>
</organism>
<proteinExistence type="predicted"/>
<dbReference type="SUPFAM" id="SSF52096">
    <property type="entry name" value="ClpP/crotonase"/>
    <property type="match status" value="1"/>
</dbReference>
<keyword evidence="7" id="KW-1185">Reference proteome</keyword>
<keyword evidence="2" id="KW-0472">Membrane</keyword>
<dbReference type="Proteomes" id="UP001160390">
    <property type="component" value="Unassembled WGS sequence"/>
</dbReference>
<dbReference type="InterPro" id="IPR052766">
    <property type="entry name" value="S41A_metabolite_peptidase"/>
</dbReference>
<protein>
    <recommendedName>
        <fullName evidence="8">Tail specific protease domain-containing protein</fullName>
    </recommendedName>
</protein>
<evidence type="ECO:0000256" key="1">
    <source>
        <dbReference type="SAM" id="MobiDB-lite"/>
    </source>
</evidence>
<gene>
    <name evidence="6" type="ORF">CCHLO57077_00014731</name>
</gene>
<evidence type="ECO:0000313" key="7">
    <source>
        <dbReference type="Proteomes" id="UP001160390"/>
    </source>
</evidence>
<feature type="transmembrane region" description="Helical" evidence="2">
    <location>
        <begin position="783"/>
        <end position="803"/>
    </location>
</feature>
<evidence type="ECO:0000313" key="6">
    <source>
        <dbReference type="EMBL" id="CAI6091624.1"/>
    </source>
</evidence>
<dbReference type="GO" id="GO:0006508">
    <property type="term" value="P:proteolysis"/>
    <property type="evidence" value="ECO:0007669"/>
    <property type="project" value="InterPro"/>
</dbReference>